<feature type="region of interest" description="Disordered" evidence="1">
    <location>
        <begin position="257"/>
        <end position="287"/>
    </location>
</feature>
<evidence type="ECO:0000313" key="4">
    <source>
        <dbReference type="Proteomes" id="UP000789759"/>
    </source>
</evidence>
<dbReference type="Proteomes" id="UP000789759">
    <property type="component" value="Unassembled WGS sequence"/>
</dbReference>
<sequence>MWIWALEKFHSDVGYKEKIIEVNSKMVLENQLSKFVCVMTRQNSGNYYATSVRSCVLRFVINGKLKTLSTKGLGEHVGADGLTLRLDNHDAQAEVISLPKIKNILNNYEFYFTKCLVITVMNFYLKPMLLNSGIQIGSRNISNHLGKKTAMQLLKELEYSNSVVISITRHKFQKGLAAYEQPKSVMQHKGLNGFFNMLKQLLTIIITMPYLLTIMTMPPLIIIMNTVPLMIMKPLKALLVNAFDDLEVFSNGSNNVLTEHNQNIHDTDDEREKDKSAKKNNQKEKVRGGKKNLKILNFLKNFF</sequence>
<organism evidence="3 4">
    <name type="scientific">Cetraspora pellucida</name>
    <dbReference type="NCBI Taxonomy" id="1433469"/>
    <lineage>
        <taxon>Eukaryota</taxon>
        <taxon>Fungi</taxon>
        <taxon>Fungi incertae sedis</taxon>
        <taxon>Mucoromycota</taxon>
        <taxon>Glomeromycotina</taxon>
        <taxon>Glomeromycetes</taxon>
        <taxon>Diversisporales</taxon>
        <taxon>Gigasporaceae</taxon>
        <taxon>Cetraspora</taxon>
    </lineage>
</organism>
<dbReference type="OrthoDB" id="2445270at2759"/>
<comment type="caution">
    <text evidence="3">The sequence shown here is derived from an EMBL/GenBank/DDBJ whole genome shotgun (WGS) entry which is preliminary data.</text>
</comment>
<feature type="transmembrane region" description="Helical" evidence="2">
    <location>
        <begin position="201"/>
        <end position="223"/>
    </location>
</feature>
<accession>A0A9N9B3U7</accession>
<name>A0A9N9B3U7_9GLOM</name>
<protein>
    <submittedName>
        <fullName evidence="3">6729_t:CDS:1</fullName>
    </submittedName>
</protein>
<dbReference type="EMBL" id="CAJVQA010002595">
    <property type="protein sequence ID" value="CAG8552223.1"/>
    <property type="molecule type" value="Genomic_DNA"/>
</dbReference>
<evidence type="ECO:0000256" key="1">
    <source>
        <dbReference type="SAM" id="MobiDB-lite"/>
    </source>
</evidence>
<evidence type="ECO:0000313" key="3">
    <source>
        <dbReference type="EMBL" id="CAG8552223.1"/>
    </source>
</evidence>
<gene>
    <name evidence="3" type="ORF">CPELLU_LOCUS4808</name>
</gene>
<keyword evidence="2" id="KW-0812">Transmembrane</keyword>
<keyword evidence="2" id="KW-1133">Transmembrane helix</keyword>
<keyword evidence="2" id="KW-0472">Membrane</keyword>
<dbReference type="AlphaFoldDB" id="A0A9N9B3U7"/>
<proteinExistence type="predicted"/>
<reference evidence="3" key="1">
    <citation type="submission" date="2021-06" db="EMBL/GenBank/DDBJ databases">
        <authorList>
            <person name="Kallberg Y."/>
            <person name="Tangrot J."/>
            <person name="Rosling A."/>
        </authorList>
    </citation>
    <scope>NUCLEOTIDE SEQUENCE</scope>
    <source>
        <strain evidence="3">FL966</strain>
    </source>
</reference>
<feature type="compositionally biased region" description="Basic and acidic residues" evidence="1">
    <location>
        <begin position="262"/>
        <end position="287"/>
    </location>
</feature>
<evidence type="ECO:0000256" key="2">
    <source>
        <dbReference type="SAM" id="Phobius"/>
    </source>
</evidence>
<keyword evidence="4" id="KW-1185">Reference proteome</keyword>